<dbReference type="OMA" id="VQSWAWY"/>
<dbReference type="Proteomes" id="UP000019377">
    <property type="component" value="Unassembled WGS sequence"/>
</dbReference>
<dbReference type="OrthoDB" id="3363151at2759"/>
<feature type="transmembrane region" description="Helical" evidence="2">
    <location>
        <begin position="417"/>
        <end position="436"/>
    </location>
</feature>
<feature type="transmembrane region" description="Helical" evidence="2">
    <location>
        <begin position="255"/>
        <end position="275"/>
    </location>
</feature>
<dbReference type="GeneID" id="27416795"/>
<feature type="transmembrane region" description="Helical" evidence="2">
    <location>
        <begin position="327"/>
        <end position="355"/>
    </location>
</feature>
<name>V5GTS8_KALBG</name>
<evidence type="ECO:0000256" key="1">
    <source>
        <dbReference type="SAM" id="MobiDB-lite"/>
    </source>
</evidence>
<protein>
    <recommendedName>
        <fullName evidence="5">Acyltransferase 3 domain-containing protein</fullName>
    </recommendedName>
</protein>
<evidence type="ECO:0008006" key="5">
    <source>
        <dbReference type="Google" id="ProtNLM"/>
    </source>
</evidence>
<feature type="transmembrane region" description="Helical" evidence="2">
    <location>
        <begin position="507"/>
        <end position="529"/>
    </location>
</feature>
<gene>
    <name evidence="3" type="ORF">PSEUBRA_SCAF11g01102</name>
</gene>
<feature type="transmembrane region" description="Helical" evidence="2">
    <location>
        <begin position="375"/>
        <end position="396"/>
    </location>
</feature>
<keyword evidence="2" id="KW-0812">Transmembrane</keyword>
<keyword evidence="2" id="KW-1133">Transmembrane helix</keyword>
<keyword evidence="2" id="KW-0472">Membrane</keyword>
<accession>V5GTS8</accession>
<dbReference type="RefSeq" id="XP_016294306.1">
    <property type="nucleotide sequence ID" value="XM_016434196.1"/>
</dbReference>
<dbReference type="eggNOG" id="ENOG502RXFK">
    <property type="taxonomic scope" value="Eukaryota"/>
</dbReference>
<dbReference type="AlphaFoldDB" id="V5GTS8"/>
<dbReference type="EMBL" id="KI545853">
    <property type="protein sequence ID" value="EST09317.1"/>
    <property type="molecule type" value="Genomic_DNA"/>
</dbReference>
<feature type="transmembrane region" description="Helical" evidence="2">
    <location>
        <begin position="158"/>
        <end position="180"/>
    </location>
</feature>
<dbReference type="STRING" id="1365824.V5GTS8"/>
<sequence length="581" mass="64957">MASRYSLSAELPATRKSLQRNRHTQLSVHRGSQDDVPPVPELPQQPTPATPADEKKIDVVPHEAWAGPAAASAPATVKDQDTVRRDLSLRPGATRAASDKKAEIPTSAVPSEAIYDDRGYLTLKPADTFGLTITAFSQDKSNDEGRPRSRRVAYLEGLRGILGLQVLIWTFFRIFAPAIVADRDLDGVYPATFLERAPAWQTVLRKVLSPLLFDGELQAAFFILLSGRTNMQTFIERRQALSLAGTAFKRPFRFIPPMAATLALVSLVIFVNGFRYAPDLANALNNQLAQPPRQWFSPLEYFISLLFFFSTPFYFKTNRAVSFIPPAGTLWIIPVIFQQTYVLIVLAFTLPYTVMRYKNMGFILLILTTAWVGRFSWYTLTGLIVAEWSVVYLQLLPRSTRGLKIPLNAQGSRFMPAWLPGVLLLGVGVMFKYLWISAFPSMAWNEYIAHVDGNTGKLNYGLNPAENAYPRYDNWLVATGALWLIEISPLAQKVLSNRVFVYTGRWAFSIALISGTVMLSLGSLLWHYLTVQQGWNNDAGVLAVLFVTVVPASLVVVEAYARVMDDGALWAAGWLWKWIRV</sequence>
<feature type="compositionally biased region" description="Pro residues" evidence="1">
    <location>
        <begin position="37"/>
        <end position="49"/>
    </location>
</feature>
<keyword evidence="4" id="KW-1185">Reference proteome</keyword>
<evidence type="ECO:0000313" key="3">
    <source>
        <dbReference type="EMBL" id="EST09317.1"/>
    </source>
</evidence>
<feature type="region of interest" description="Disordered" evidence="1">
    <location>
        <begin position="1"/>
        <end position="56"/>
    </location>
</feature>
<feature type="transmembrane region" description="Helical" evidence="2">
    <location>
        <begin position="541"/>
        <end position="561"/>
    </location>
</feature>
<evidence type="ECO:0000313" key="4">
    <source>
        <dbReference type="Proteomes" id="UP000019377"/>
    </source>
</evidence>
<feature type="transmembrane region" description="Helical" evidence="2">
    <location>
        <begin position="295"/>
        <end position="315"/>
    </location>
</feature>
<evidence type="ECO:0000256" key="2">
    <source>
        <dbReference type="SAM" id="Phobius"/>
    </source>
</evidence>
<reference evidence="4" key="1">
    <citation type="journal article" date="2013" name="Genome Announc.">
        <title>Draft genome sequence of Pseudozyma brasiliensis sp. nov. strain GHG001, a high producer of endo-1,4-xylanase isolated from an insect pest of sugarcane.</title>
        <authorList>
            <person name="Oliveira J.V.D.C."/>
            <person name="dos Santos R.A.C."/>
            <person name="Borges T.A."/>
            <person name="Riano-Pachon D.M."/>
            <person name="Goldman G.H."/>
        </authorList>
    </citation>
    <scope>NUCLEOTIDE SEQUENCE [LARGE SCALE GENOMIC DNA]</scope>
    <source>
        <strain evidence="4">GHG001</strain>
    </source>
</reference>
<dbReference type="HOGENOM" id="CLU_029045_0_0_1"/>
<proteinExistence type="predicted"/>
<organism evidence="3 4">
    <name type="scientific">Kalmanozyma brasiliensis (strain GHG001)</name>
    <name type="common">Yeast</name>
    <name type="synonym">Pseudozyma brasiliensis</name>
    <dbReference type="NCBI Taxonomy" id="1365824"/>
    <lineage>
        <taxon>Eukaryota</taxon>
        <taxon>Fungi</taxon>
        <taxon>Dikarya</taxon>
        <taxon>Basidiomycota</taxon>
        <taxon>Ustilaginomycotina</taxon>
        <taxon>Ustilaginomycetes</taxon>
        <taxon>Ustilaginales</taxon>
        <taxon>Ustilaginaceae</taxon>
        <taxon>Kalmanozyma</taxon>
    </lineage>
</organism>